<dbReference type="InterPro" id="IPR003689">
    <property type="entry name" value="ZIP"/>
</dbReference>
<feature type="transmembrane region" description="Helical" evidence="6">
    <location>
        <begin position="386"/>
        <end position="408"/>
    </location>
</feature>
<proteinExistence type="predicted"/>
<dbReference type="PANTHER" id="PTHR11040">
    <property type="entry name" value="ZINC/IRON TRANSPORTER"/>
    <property type="match status" value="1"/>
</dbReference>
<evidence type="ECO:0000256" key="3">
    <source>
        <dbReference type="ARBA" id="ARBA00022989"/>
    </source>
</evidence>
<evidence type="ECO:0000256" key="6">
    <source>
        <dbReference type="SAM" id="Phobius"/>
    </source>
</evidence>
<feature type="transmembrane region" description="Helical" evidence="6">
    <location>
        <begin position="213"/>
        <end position="233"/>
    </location>
</feature>
<keyword evidence="2 6" id="KW-0812">Transmembrane</keyword>
<accession>A0A699YZ09</accession>
<dbReference type="Pfam" id="PF02535">
    <property type="entry name" value="Zip"/>
    <property type="match status" value="1"/>
</dbReference>
<dbReference type="Proteomes" id="UP000485058">
    <property type="component" value="Unassembled WGS sequence"/>
</dbReference>
<evidence type="ECO:0000256" key="2">
    <source>
        <dbReference type="ARBA" id="ARBA00022692"/>
    </source>
</evidence>
<evidence type="ECO:0000256" key="5">
    <source>
        <dbReference type="SAM" id="MobiDB-lite"/>
    </source>
</evidence>
<feature type="transmembrane region" description="Helical" evidence="6">
    <location>
        <begin position="307"/>
        <end position="330"/>
    </location>
</feature>
<dbReference type="GO" id="GO:0005385">
    <property type="term" value="F:zinc ion transmembrane transporter activity"/>
    <property type="evidence" value="ECO:0007669"/>
    <property type="project" value="TreeGrafter"/>
</dbReference>
<evidence type="ECO:0000313" key="7">
    <source>
        <dbReference type="EMBL" id="GFH14475.1"/>
    </source>
</evidence>
<name>A0A699YZ09_HAELA</name>
<keyword evidence="3 6" id="KW-1133">Transmembrane helix</keyword>
<gene>
    <name evidence="7" type="ORF">HaLaN_10536</name>
</gene>
<reference evidence="7 8" key="1">
    <citation type="submission" date="2020-02" db="EMBL/GenBank/DDBJ databases">
        <title>Draft genome sequence of Haematococcus lacustris strain NIES-144.</title>
        <authorList>
            <person name="Morimoto D."/>
            <person name="Nakagawa S."/>
            <person name="Yoshida T."/>
            <person name="Sawayama S."/>
        </authorList>
    </citation>
    <scope>NUCLEOTIDE SEQUENCE [LARGE SCALE GENOMIC DNA]</scope>
    <source>
        <strain evidence="7 8">NIES-144</strain>
    </source>
</reference>
<evidence type="ECO:0000313" key="8">
    <source>
        <dbReference type="Proteomes" id="UP000485058"/>
    </source>
</evidence>
<feature type="transmembrane region" description="Helical" evidence="6">
    <location>
        <begin position="66"/>
        <end position="85"/>
    </location>
</feature>
<evidence type="ECO:0000256" key="1">
    <source>
        <dbReference type="ARBA" id="ARBA00004141"/>
    </source>
</evidence>
<dbReference type="EMBL" id="BLLF01000730">
    <property type="protein sequence ID" value="GFH14475.1"/>
    <property type="molecule type" value="Genomic_DNA"/>
</dbReference>
<comment type="caution">
    <text evidence="7">The sequence shown here is derived from an EMBL/GenBank/DDBJ whole genome shotgun (WGS) entry which is preliminary data.</text>
</comment>
<organism evidence="7 8">
    <name type="scientific">Haematococcus lacustris</name>
    <name type="common">Green alga</name>
    <name type="synonym">Haematococcus pluvialis</name>
    <dbReference type="NCBI Taxonomy" id="44745"/>
    <lineage>
        <taxon>Eukaryota</taxon>
        <taxon>Viridiplantae</taxon>
        <taxon>Chlorophyta</taxon>
        <taxon>core chlorophytes</taxon>
        <taxon>Chlorophyceae</taxon>
        <taxon>CS clade</taxon>
        <taxon>Chlamydomonadales</taxon>
        <taxon>Haematococcaceae</taxon>
        <taxon>Haematococcus</taxon>
    </lineage>
</organism>
<feature type="transmembrane region" description="Helical" evidence="6">
    <location>
        <begin position="105"/>
        <end position="124"/>
    </location>
</feature>
<dbReference type="AlphaFoldDB" id="A0A699YZ09"/>
<comment type="subcellular location">
    <subcellularLocation>
        <location evidence="1">Membrane</location>
        <topology evidence="1">Multi-pass membrane protein</topology>
    </subcellularLocation>
</comment>
<sequence>MVDTSLMRQILHSRAGGEDEHDEASSEGTLDIRIVALFAILVAGLFGGLPPLYIKVFRKPGAPLPRLLRAMSAGIILALACIHIIPESTADLGKLADLLDPPYDASGCTIVFGVILMIVLQSIAHSSMASASVAKAGSAGALPSICVSPDHAKSANTGGQAHVNPKDVPVVVISATPGQNALDPHGHICARTNHMAMQAAAISSSSLRQQAMAMMFELGCIFHSFIIGLTLGVETKDRQAVIGLTVALCFHQWLEGIALGGFIINAGLSAWKGMTMVVVYSLTCPIGVAAGLKLADSYDPSSVTALAVQGVLNGVSGGMLLYVALVMIIAEDFTRQDTLDGHTHPSTLCYTSHSHKDPHHPPSPHSGPSALGEGLGLEPSQRTPSWLYPACHVALVVGAAMMAVMAMWA</sequence>
<keyword evidence="4 6" id="KW-0472">Membrane</keyword>
<dbReference type="GO" id="GO:0005886">
    <property type="term" value="C:plasma membrane"/>
    <property type="evidence" value="ECO:0007669"/>
    <property type="project" value="TreeGrafter"/>
</dbReference>
<feature type="transmembrane region" description="Helical" evidence="6">
    <location>
        <begin position="276"/>
        <end position="295"/>
    </location>
</feature>
<feature type="transmembrane region" description="Helical" evidence="6">
    <location>
        <begin position="34"/>
        <end position="54"/>
    </location>
</feature>
<keyword evidence="8" id="KW-1185">Reference proteome</keyword>
<feature type="transmembrane region" description="Helical" evidence="6">
    <location>
        <begin position="239"/>
        <end position="264"/>
    </location>
</feature>
<feature type="region of interest" description="Disordered" evidence="5">
    <location>
        <begin position="350"/>
        <end position="378"/>
    </location>
</feature>
<evidence type="ECO:0000256" key="4">
    <source>
        <dbReference type="ARBA" id="ARBA00023136"/>
    </source>
</evidence>
<protein>
    <submittedName>
        <fullName evidence="7">Uncharacterized protein</fullName>
    </submittedName>
</protein>
<dbReference type="PANTHER" id="PTHR11040:SF44">
    <property type="entry name" value="PROTEIN ZNTC-RELATED"/>
    <property type="match status" value="1"/>
</dbReference>